<reference evidence="2" key="1">
    <citation type="submission" date="2021-10" db="EMBL/GenBank/DDBJ databases">
        <authorList>
            <person name="Piombo E."/>
        </authorList>
    </citation>
    <scope>NUCLEOTIDE SEQUENCE</scope>
</reference>
<feature type="chain" id="PRO_5040382849" evidence="1">
    <location>
        <begin position="24"/>
        <end position="191"/>
    </location>
</feature>
<dbReference type="AlphaFoldDB" id="A0A9N9XWH0"/>
<dbReference type="Proteomes" id="UP000754883">
    <property type="component" value="Unassembled WGS sequence"/>
</dbReference>
<evidence type="ECO:0000256" key="1">
    <source>
        <dbReference type="SAM" id="SignalP"/>
    </source>
</evidence>
<organism evidence="2 3">
    <name type="scientific">Clonostachys byssicola</name>
    <dbReference type="NCBI Taxonomy" id="160290"/>
    <lineage>
        <taxon>Eukaryota</taxon>
        <taxon>Fungi</taxon>
        <taxon>Dikarya</taxon>
        <taxon>Ascomycota</taxon>
        <taxon>Pezizomycotina</taxon>
        <taxon>Sordariomycetes</taxon>
        <taxon>Hypocreomycetidae</taxon>
        <taxon>Hypocreales</taxon>
        <taxon>Bionectriaceae</taxon>
        <taxon>Clonostachys</taxon>
    </lineage>
</organism>
<gene>
    <name evidence="2" type="ORF">CBYS24578_00009391</name>
</gene>
<accession>A0A9N9XWH0</accession>
<feature type="signal peptide" evidence="1">
    <location>
        <begin position="1"/>
        <end position="23"/>
    </location>
</feature>
<dbReference type="EMBL" id="CABFNO020001300">
    <property type="protein sequence ID" value="CAG9978750.1"/>
    <property type="molecule type" value="Genomic_DNA"/>
</dbReference>
<keyword evidence="1" id="KW-0732">Signal</keyword>
<evidence type="ECO:0000313" key="2">
    <source>
        <dbReference type="EMBL" id="CAG9978750.1"/>
    </source>
</evidence>
<name>A0A9N9XWH0_9HYPO</name>
<dbReference type="OrthoDB" id="4724122at2759"/>
<comment type="caution">
    <text evidence="2">The sequence shown here is derived from an EMBL/GenBank/DDBJ whole genome shotgun (WGS) entry which is preliminary data.</text>
</comment>
<protein>
    <submittedName>
        <fullName evidence="2">Uncharacterized protein</fullName>
    </submittedName>
</protein>
<evidence type="ECO:0000313" key="3">
    <source>
        <dbReference type="Proteomes" id="UP000754883"/>
    </source>
</evidence>
<sequence>MNDSFMMLPVLVFSILALSSVSAFKTHVDHNSEMTETKRAKSGYNPEDFNKLVDSVLDACDSNGCDVQTKKCNVAHCIAVDGDNYDDNHGNILEIVGKFIKGSMETKDTRISHCVGPVCDFVDAVEYKVPGYISLRRNYDSGDPNTLYKISISTSEAKDACGAVFDALSAAGGPLSAGDLFGAIKVAVCQE</sequence>
<proteinExistence type="predicted"/>
<keyword evidence="3" id="KW-1185">Reference proteome</keyword>